<dbReference type="STRING" id="28885.EI16_04690"/>
<dbReference type="GO" id="GO:0008483">
    <property type="term" value="F:transaminase activity"/>
    <property type="evidence" value="ECO:0007669"/>
    <property type="project" value="UniProtKB-KW"/>
</dbReference>
<sequence>MADFNRVFPREDTDAEKYALRKALFGREDILPMWVADMDLPTPNFIMQAIKTRLEHPILGYTHMSEAVYQAIIDWQAFHEYEVKSEEIVFTHNVANGFFMAVQAFTKAGEAVLAMPPVYPPFLTAPELNGRKLVTAPLVLKNGRYEIDFDLLESKIVENKVQLILFCHPQNPSGRVWTENELKKLAEICVTHKVTIVSDEIHSDMIFSGKHIPLATISDAIRQQTITLSSPGKTFNLGGLQIGYAIIANPKLKAAYLKVSQSVSVKGLNLFATVALEAAYSEKGRRYVQELNQFLQQNIDKTVDFFQTHFPQVTVMRPEASYLVWLDFSTLCSDHAALKNWIINDAKLGLNDGESFDVKTDKPNAGTCFMRMNLAVPPRVLQQAFSHFKMGLNQLPKL</sequence>
<dbReference type="InterPro" id="IPR027619">
    <property type="entry name" value="C-S_lyase_PatB-like"/>
</dbReference>
<accession>A0A066ZP66</accession>
<organism evidence="7 8">
    <name type="scientific">Hydrogenovibrio marinus</name>
    <dbReference type="NCBI Taxonomy" id="28885"/>
    <lineage>
        <taxon>Bacteria</taxon>
        <taxon>Pseudomonadati</taxon>
        <taxon>Pseudomonadota</taxon>
        <taxon>Gammaproteobacteria</taxon>
        <taxon>Thiotrichales</taxon>
        <taxon>Piscirickettsiaceae</taxon>
        <taxon>Hydrogenovibrio</taxon>
    </lineage>
</organism>
<protein>
    <recommendedName>
        <fullName evidence="2">cysteine-S-conjugate beta-lyase</fullName>
        <ecNumber evidence="2">4.4.1.13</ecNumber>
    </recommendedName>
</protein>
<dbReference type="PANTHER" id="PTHR43525">
    <property type="entry name" value="PROTEIN MALY"/>
    <property type="match status" value="1"/>
</dbReference>
<keyword evidence="7" id="KW-0032">Aminotransferase</keyword>
<evidence type="ECO:0000256" key="1">
    <source>
        <dbReference type="ARBA" id="ARBA00001933"/>
    </source>
</evidence>
<comment type="caution">
    <text evidence="7">The sequence shown here is derived from an EMBL/GenBank/DDBJ whole genome shotgun (WGS) entry which is preliminary data.</text>
</comment>
<keyword evidence="3" id="KW-0663">Pyridoxal phosphate</keyword>
<name>A0A066ZP66_HYDMR</name>
<dbReference type="InterPro" id="IPR004839">
    <property type="entry name" value="Aminotransferase_I/II_large"/>
</dbReference>
<dbReference type="GO" id="GO:0047804">
    <property type="term" value="F:cysteine-S-conjugate beta-lyase activity"/>
    <property type="evidence" value="ECO:0007669"/>
    <property type="project" value="UniProtKB-EC"/>
</dbReference>
<dbReference type="Pfam" id="PF00155">
    <property type="entry name" value="Aminotran_1_2"/>
    <property type="match status" value="1"/>
</dbReference>
<dbReference type="RefSeq" id="WP_029910020.1">
    <property type="nucleotide sequence ID" value="NZ_AP020335.1"/>
</dbReference>
<comment type="similarity">
    <text evidence="5">Belongs to the class-II pyridoxal-phosphate-dependent aminotransferase family. MalY/PatB cystathionine beta-lyase subfamily.</text>
</comment>
<evidence type="ECO:0000256" key="5">
    <source>
        <dbReference type="ARBA" id="ARBA00037974"/>
    </source>
</evidence>
<dbReference type="InterPro" id="IPR015422">
    <property type="entry name" value="PyrdxlP-dep_Trfase_small"/>
</dbReference>
<evidence type="ECO:0000259" key="6">
    <source>
        <dbReference type="Pfam" id="PF00155"/>
    </source>
</evidence>
<dbReference type="NCBIfam" id="TIGR04350">
    <property type="entry name" value="C_S_lyase_PatB"/>
    <property type="match status" value="1"/>
</dbReference>
<keyword evidence="7" id="KW-0808">Transferase</keyword>
<feature type="domain" description="Aminotransferase class I/classII large" evidence="6">
    <location>
        <begin position="37"/>
        <end position="384"/>
    </location>
</feature>
<dbReference type="Proteomes" id="UP000027341">
    <property type="component" value="Unassembled WGS sequence"/>
</dbReference>
<dbReference type="Gene3D" id="3.40.640.10">
    <property type="entry name" value="Type I PLP-dependent aspartate aminotransferase-like (Major domain)"/>
    <property type="match status" value="1"/>
</dbReference>
<dbReference type="PANTHER" id="PTHR43525:SF1">
    <property type="entry name" value="PROTEIN MALY"/>
    <property type="match status" value="1"/>
</dbReference>
<dbReference type="Gene3D" id="3.90.1150.10">
    <property type="entry name" value="Aspartate Aminotransferase, domain 1"/>
    <property type="match status" value="1"/>
</dbReference>
<reference evidence="7 8" key="1">
    <citation type="submission" date="2014-04" db="EMBL/GenBank/DDBJ databases">
        <title>Draft genome sequence of Hydrogenovibrio marinus MH-110, a model organism for aerobic H2 metabolism.</title>
        <authorList>
            <person name="Cha H.J."/>
            <person name="Jo B.H."/>
            <person name="Hwang B.H."/>
        </authorList>
    </citation>
    <scope>NUCLEOTIDE SEQUENCE [LARGE SCALE GENOMIC DNA]</scope>
    <source>
        <strain evidence="7 8">MH-110</strain>
    </source>
</reference>
<proteinExistence type="inferred from homology"/>
<dbReference type="InterPro" id="IPR015424">
    <property type="entry name" value="PyrdxlP-dep_Trfase"/>
</dbReference>
<evidence type="ECO:0000313" key="8">
    <source>
        <dbReference type="Proteomes" id="UP000027341"/>
    </source>
</evidence>
<dbReference type="CDD" id="cd00609">
    <property type="entry name" value="AAT_like"/>
    <property type="match status" value="1"/>
</dbReference>
<dbReference type="EMBL" id="JMIU01000001">
    <property type="protein sequence ID" value="KDN95603.1"/>
    <property type="molecule type" value="Genomic_DNA"/>
</dbReference>
<dbReference type="InterPro" id="IPR051798">
    <property type="entry name" value="Class-II_PLP-Dep_Aminotrans"/>
</dbReference>
<evidence type="ECO:0000256" key="4">
    <source>
        <dbReference type="ARBA" id="ARBA00023239"/>
    </source>
</evidence>
<dbReference type="GO" id="GO:0030170">
    <property type="term" value="F:pyridoxal phosphate binding"/>
    <property type="evidence" value="ECO:0007669"/>
    <property type="project" value="InterPro"/>
</dbReference>
<gene>
    <name evidence="7" type="ORF">EI16_04690</name>
</gene>
<dbReference type="EC" id="4.4.1.13" evidence="2"/>
<comment type="cofactor">
    <cofactor evidence="1">
        <name>pyridoxal 5'-phosphate</name>
        <dbReference type="ChEBI" id="CHEBI:597326"/>
    </cofactor>
</comment>
<evidence type="ECO:0000313" key="7">
    <source>
        <dbReference type="EMBL" id="KDN95603.1"/>
    </source>
</evidence>
<dbReference type="AlphaFoldDB" id="A0A066ZP66"/>
<keyword evidence="8" id="KW-1185">Reference proteome</keyword>
<dbReference type="SUPFAM" id="SSF53383">
    <property type="entry name" value="PLP-dependent transferases"/>
    <property type="match status" value="1"/>
</dbReference>
<evidence type="ECO:0000256" key="3">
    <source>
        <dbReference type="ARBA" id="ARBA00022898"/>
    </source>
</evidence>
<dbReference type="InterPro" id="IPR015421">
    <property type="entry name" value="PyrdxlP-dep_Trfase_major"/>
</dbReference>
<keyword evidence="4" id="KW-0456">Lyase</keyword>
<evidence type="ECO:0000256" key="2">
    <source>
        <dbReference type="ARBA" id="ARBA00012224"/>
    </source>
</evidence>